<dbReference type="Gene3D" id="1.10.1240.10">
    <property type="entry name" value="Methionine synthase domain"/>
    <property type="match status" value="1"/>
</dbReference>
<organism evidence="6 7">
    <name type="scientific">Candidatus Aquitaenariimonas noxiae</name>
    <dbReference type="NCBI Taxonomy" id="1974741"/>
    <lineage>
        <taxon>Bacteria</taxon>
        <taxon>Pseudomonadati</taxon>
        <taxon>Candidatus Omnitrophota</taxon>
        <taxon>Candidatus Aquitaenariimonas</taxon>
    </lineage>
</organism>
<dbReference type="InterPro" id="IPR036724">
    <property type="entry name" value="Cobalamin-bd_sf"/>
</dbReference>
<dbReference type="GO" id="GO:0031419">
    <property type="term" value="F:cobalamin binding"/>
    <property type="evidence" value="ECO:0007669"/>
    <property type="project" value="InterPro"/>
</dbReference>
<dbReference type="GO" id="GO:0050667">
    <property type="term" value="P:homocysteine metabolic process"/>
    <property type="evidence" value="ECO:0007669"/>
    <property type="project" value="TreeGrafter"/>
</dbReference>
<keyword evidence="2" id="KW-0479">Metal-binding</keyword>
<evidence type="ECO:0000256" key="3">
    <source>
        <dbReference type="ARBA" id="ARBA00023285"/>
    </source>
</evidence>
<dbReference type="AlphaFoldDB" id="A0A2J0KR22"/>
<evidence type="ECO:0000256" key="1">
    <source>
        <dbReference type="ARBA" id="ARBA00010854"/>
    </source>
</evidence>
<dbReference type="SUPFAM" id="SSF52242">
    <property type="entry name" value="Cobalamin (vitamin B12)-binding domain"/>
    <property type="match status" value="1"/>
</dbReference>
<dbReference type="PANTHER" id="PTHR45833">
    <property type="entry name" value="METHIONINE SYNTHASE"/>
    <property type="match status" value="1"/>
</dbReference>
<evidence type="ECO:0000259" key="5">
    <source>
        <dbReference type="PROSITE" id="PS51337"/>
    </source>
</evidence>
<feature type="domain" description="B12-binding N-terminal" evidence="5">
    <location>
        <begin position="1"/>
        <end position="88"/>
    </location>
</feature>
<dbReference type="InterPro" id="IPR036594">
    <property type="entry name" value="Meth_synthase_dom"/>
</dbReference>
<dbReference type="PROSITE" id="PS51337">
    <property type="entry name" value="B12_BINDING_NTER"/>
    <property type="match status" value="1"/>
</dbReference>
<dbReference type="InterPro" id="IPR003759">
    <property type="entry name" value="Cbl-bd_cap"/>
</dbReference>
<dbReference type="PROSITE" id="PS51332">
    <property type="entry name" value="B12_BINDING"/>
    <property type="match status" value="1"/>
</dbReference>
<dbReference type="FunFam" id="3.40.50.280:FF:000003">
    <property type="entry name" value="Dimethylamine methyltransferase corrinoid protein"/>
    <property type="match status" value="1"/>
</dbReference>
<comment type="caution">
    <text evidence="6">The sequence shown here is derived from an EMBL/GenBank/DDBJ whole genome shotgun (WGS) entry which is preliminary data.</text>
</comment>
<accession>A0A2J0KR22</accession>
<evidence type="ECO:0000313" key="6">
    <source>
        <dbReference type="EMBL" id="PIU41048.1"/>
    </source>
</evidence>
<dbReference type="PANTHER" id="PTHR45833:SF1">
    <property type="entry name" value="METHIONINE SYNTHASE"/>
    <property type="match status" value="1"/>
</dbReference>
<dbReference type="CDD" id="cd02070">
    <property type="entry name" value="corrinoid_protein_B12-BD"/>
    <property type="match status" value="1"/>
</dbReference>
<evidence type="ECO:0000256" key="2">
    <source>
        <dbReference type="ARBA" id="ARBA00022723"/>
    </source>
</evidence>
<dbReference type="EMBL" id="PEWV01000071">
    <property type="protein sequence ID" value="PIU41048.1"/>
    <property type="molecule type" value="Genomic_DNA"/>
</dbReference>
<evidence type="ECO:0000259" key="4">
    <source>
        <dbReference type="PROSITE" id="PS51332"/>
    </source>
</evidence>
<sequence length="211" mass="22362">MSDFSELKKSVFAGNITGVKKLVQDALQKNISAKEILNNGLIAGMNDVGEKFKNNQIYIPEVLIAAKAMQAGLDIIKPILVSAGVKPVAKVAIGTVKGDLHDIGKNIVSMMLKGAGFDVIDFGIDTPVEKFVLAAKDGVDVIAMSALVTTSMPSMKRTIEALYKEGLKSKVKTIIGGAPITQKFADEIGADGYTRDAASAANKIKEILNIK</sequence>
<dbReference type="GO" id="GO:0046872">
    <property type="term" value="F:metal ion binding"/>
    <property type="evidence" value="ECO:0007669"/>
    <property type="project" value="UniProtKB-KW"/>
</dbReference>
<dbReference type="GO" id="GO:0008705">
    <property type="term" value="F:methionine synthase activity"/>
    <property type="evidence" value="ECO:0007669"/>
    <property type="project" value="TreeGrafter"/>
</dbReference>
<dbReference type="InterPro" id="IPR050554">
    <property type="entry name" value="Met_Synthase/Corrinoid"/>
</dbReference>
<dbReference type="GO" id="GO:0046653">
    <property type="term" value="P:tetrahydrofolate metabolic process"/>
    <property type="evidence" value="ECO:0007669"/>
    <property type="project" value="TreeGrafter"/>
</dbReference>
<evidence type="ECO:0000313" key="7">
    <source>
        <dbReference type="Proteomes" id="UP000230052"/>
    </source>
</evidence>
<keyword evidence="3" id="KW-0170">Cobalt</keyword>
<dbReference type="Proteomes" id="UP000230052">
    <property type="component" value="Unassembled WGS sequence"/>
</dbReference>
<dbReference type="Pfam" id="PF02607">
    <property type="entry name" value="B12-binding_2"/>
    <property type="match status" value="1"/>
</dbReference>
<dbReference type="InterPro" id="IPR006158">
    <property type="entry name" value="Cobalamin-bd"/>
</dbReference>
<dbReference type="SMART" id="SM01018">
    <property type="entry name" value="B12-binding_2"/>
    <property type="match status" value="1"/>
</dbReference>
<dbReference type="SUPFAM" id="SSF47644">
    <property type="entry name" value="Methionine synthase domain"/>
    <property type="match status" value="1"/>
</dbReference>
<dbReference type="Gene3D" id="3.40.50.280">
    <property type="entry name" value="Cobalamin-binding domain"/>
    <property type="match status" value="1"/>
</dbReference>
<feature type="domain" description="B12-binding" evidence="4">
    <location>
        <begin position="88"/>
        <end position="211"/>
    </location>
</feature>
<comment type="similarity">
    <text evidence="1">Belongs to the methylamine corrinoid protein family.</text>
</comment>
<protein>
    <submittedName>
        <fullName evidence="6">Cobalamin-binding protein</fullName>
    </submittedName>
</protein>
<reference evidence="6 7" key="1">
    <citation type="submission" date="2017-09" db="EMBL/GenBank/DDBJ databases">
        <title>Depth-based differentiation of microbial function through sediment-hosted aquifers and enrichment of novel symbionts in the deep terrestrial subsurface.</title>
        <authorList>
            <person name="Probst A.J."/>
            <person name="Ladd B."/>
            <person name="Jarett J.K."/>
            <person name="Geller-Mcgrath D.E."/>
            <person name="Sieber C.M."/>
            <person name="Emerson J.B."/>
            <person name="Anantharaman K."/>
            <person name="Thomas B.C."/>
            <person name="Malmstrom R."/>
            <person name="Stieglmeier M."/>
            <person name="Klingl A."/>
            <person name="Woyke T."/>
            <person name="Ryan C.M."/>
            <person name="Banfield J.F."/>
        </authorList>
    </citation>
    <scope>NUCLEOTIDE SEQUENCE [LARGE SCALE GENOMIC DNA]</scope>
    <source>
        <strain evidence="6">CG07_land_8_20_14_0_80_42_15</strain>
    </source>
</reference>
<proteinExistence type="inferred from homology"/>
<dbReference type="GO" id="GO:0005829">
    <property type="term" value="C:cytosol"/>
    <property type="evidence" value="ECO:0007669"/>
    <property type="project" value="TreeGrafter"/>
</dbReference>
<name>A0A2J0KR22_9BACT</name>
<gene>
    <name evidence="6" type="ORF">COS99_06845</name>
</gene>
<dbReference type="Pfam" id="PF02310">
    <property type="entry name" value="B12-binding"/>
    <property type="match status" value="1"/>
</dbReference>